<reference evidence="2" key="1">
    <citation type="submission" date="2016-12" db="EMBL/GenBank/DDBJ databases">
        <authorList>
            <person name="Rodrigo-Torres L."/>
            <person name="Arahal R.D."/>
            <person name="Lucena T."/>
        </authorList>
    </citation>
    <scope>NUCLEOTIDE SEQUENCE [LARGE SCALE GENOMIC DNA]</scope>
</reference>
<dbReference type="Proteomes" id="UP000184600">
    <property type="component" value="Unassembled WGS sequence"/>
</dbReference>
<dbReference type="AlphaFoldDB" id="A0A1M7YTM2"/>
<protein>
    <submittedName>
        <fullName evidence="1">Uncharacterized protein</fullName>
    </submittedName>
</protein>
<gene>
    <name evidence="1" type="ORF">VQ7734_01710</name>
</gene>
<name>A0A1M7YTM2_9VIBR</name>
<organism evidence="1 2">
    <name type="scientific">Vibrio quintilis</name>
    <dbReference type="NCBI Taxonomy" id="1117707"/>
    <lineage>
        <taxon>Bacteria</taxon>
        <taxon>Pseudomonadati</taxon>
        <taxon>Pseudomonadota</taxon>
        <taxon>Gammaproteobacteria</taxon>
        <taxon>Vibrionales</taxon>
        <taxon>Vibrionaceae</taxon>
        <taxon>Vibrio</taxon>
    </lineage>
</organism>
<keyword evidence="2" id="KW-1185">Reference proteome</keyword>
<proteinExistence type="predicted"/>
<accession>A0A1M7YTM2</accession>
<evidence type="ECO:0000313" key="1">
    <source>
        <dbReference type="EMBL" id="SHO55949.1"/>
    </source>
</evidence>
<dbReference type="EMBL" id="FRFG01000019">
    <property type="protein sequence ID" value="SHO55949.1"/>
    <property type="molecule type" value="Genomic_DNA"/>
</dbReference>
<evidence type="ECO:0000313" key="2">
    <source>
        <dbReference type="Proteomes" id="UP000184600"/>
    </source>
</evidence>
<sequence length="31" mass="3685">MLFVQVGHLIQTTINFHTNFATNDNKKFEIY</sequence>